<evidence type="ECO:0000256" key="1">
    <source>
        <dbReference type="SAM" id="MobiDB-lite"/>
    </source>
</evidence>
<sequence length="251" mass="28376">MSEEEPFKRRASRRMSLEGNMADRRQYNTNSSLASDEEGNRVIRRKSAITLDERVNFISDNEFSDSDEDMELGENADEVDLASESDSLGSKNSKGSSGSDVRKLTKGLDWKSEEHILESLSDEDEHAYTANDTYSFRDVNKHLLKSNKSDLTDEIVKENNVNKRKWKFGSSASCTSTGNTGKLTKTLRATCILVVFALLGLTGYLIFGEHKDPISMVVAAIQKFEEEVVHNKQSLEPRVLNYNGNYYYVHH</sequence>
<proteinExistence type="predicted"/>
<organism evidence="3 4">
    <name type="scientific">Chaetoceros tenuissimus</name>
    <dbReference type="NCBI Taxonomy" id="426638"/>
    <lineage>
        <taxon>Eukaryota</taxon>
        <taxon>Sar</taxon>
        <taxon>Stramenopiles</taxon>
        <taxon>Ochrophyta</taxon>
        <taxon>Bacillariophyta</taxon>
        <taxon>Coscinodiscophyceae</taxon>
        <taxon>Chaetocerotophycidae</taxon>
        <taxon>Chaetocerotales</taxon>
        <taxon>Chaetocerotaceae</taxon>
        <taxon>Chaetoceros</taxon>
    </lineage>
</organism>
<evidence type="ECO:0000313" key="3">
    <source>
        <dbReference type="EMBL" id="GFH55836.1"/>
    </source>
</evidence>
<comment type="caution">
    <text evidence="3">The sequence shown here is derived from an EMBL/GenBank/DDBJ whole genome shotgun (WGS) entry which is preliminary data.</text>
</comment>
<feature type="compositionally biased region" description="Low complexity" evidence="1">
    <location>
        <begin position="85"/>
        <end position="99"/>
    </location>
</feature>
<keyword evidence="2" id="KW-1133">Transmembrane helix</keyword>
<accession>A0AAD3D2Z9</accession>
<gene>
    <name evidence="3" type="ORF">CTEN210_12312</name>
</gene>
<evidence type="ECO:0000313" key="4">
    <source>
        <dbReference type="Proteomes" id="UP001054902"/>
    </source>
</evidence>
<keyword evidence="4" id="KW-1185">Reference proteome</keyword>
<name>A0AAD3D2Z9_9STRA</name>
<feature type="transmembrane region" description="Helical" evidence="2">
    <location>
        <begin position="187"/>
        <end position="207"/>
    </location>
</feature>
<evidence type="ECO:0000256" key="2">
    <source>
        <dbReference type="SAM" id="Phobius"/>
    </source>
</evidence>
<dbReference type="AlphaFoldDB" id="A0AAD3D2Z9"/>
<keyword evidence="2" id="KW-0812">Transmembrane</keyword>
<dbReference type="Proteomes" id="UP001054902">
    <property type="component" value="Unassembled WGS sequence"/>
</dbReference>
<protein>
    <submittedName>
        <fullName evidence="3">Uncharacterized protein</fullName>
    </submittedName>
</protein>
<feature type="region of interest" description="Disordered" evidence="1">
    <location>
        <begin position="1"/>
        <end position="42"/>
    </location>
</feature>
<dbReference type="EMBL" id="BLLK01000051">
    <property type="protein sequence ID" value="GFH55836.1"/>
    <property type="molecule type" value="Genomic_DNA"/>
</dbReference>
<reference evidence="3 4" key="1">
    <citation type="journal article" date="2021" name="Sci. Rep.">
        <title>The genome of the diatom Chaetoceros tenuissimus carries an ancient integrated fragment of an extant virus.</title>
        <authorList>
            <person name="Hongo Y."/>
            <person name="Kimura K."/>
            <person name="Takaki Y."/>
            <person name="Yoshida Y."/>
            <person name="Baba S."/>
            <person name="Kobayashi G."/>
            <person name="Nagasaki K."/>
            <person name="Hano T."/>
            <person name="Tomaru Y."/>
        </authorList>
    </citation>
    <scope>NUCLEOTIDE SEQUENCE [LARGE SCALE GENOMIC DNA]</scope>
    <source>
        <strain evidence="3 4">NIES-3715</strain>
    </source>
</reference>
<feature type="region of interest" description="Disordered" evidence="1">
    <location>
        <begin position="79"/>
        <end position="103"/>
    </location>
</feature>
<keyword evidence="2" id="KW-0472">Membrane</keyword>